<dbReference type="RefSeq" id="WP_044839446.1">
    <property type="nucleotide sequence ID" value="NZ_CP059733.1"/>
</dbReference>
<accession>A0AAF0CB86</accession>
<dbReference type="EMBL" id="CP059733">
    <property type="protein sequence ID" value="WDE06479.1"/>
    <property type="molecule type" value="Genomic_DNA"/>
</dbReference>
<keyword evidence="2" id="KW-1185">Reference proteome</keyword>
<organism evidence="1 2">
    <name type="scientific">Thalassomonas viridans</name>
    <dbReference type="NCBI Taxonomy" id="137584"/>
    <lineage>
        <taxon>Bacteria</taxon>
        <taxon>Pseudomonadati</taxon>
        <taxon>Pseudomonadota</taxon>
        <taxon>Gammaproteobacteria</taxon>
        <taxon>Alteromonadales</taxon>
        <taxon>Colwelliaceae</taxon>
        <taxon>Thalassomonas</taxon>
    </lineage>
</organism>
<proteinExistence type="predicted"/>
<dbReference type="AlphaFoldDB" id="A0AAF0CB86"/>
<sequence>MRSINKPDVGEKLLKLLDEKEPIDEDIIILDESGEIHSAIITKEAYDFFLRKVEEVEDEIDSQTVEEFHRSGEKDGR</sequence>
<reference evidence="1 2" key="1">
    <citation type="journal article" date="2015" name="Genome Announc.">
        <title>Draft Genome Sequences of Marine Isolates of Thalassomonas viridans and Thalassomonas actiniarum.</title>
        <authorList>
            <person name="Olonade I."/>
            <person name="van Zyl L.J."/>
            <person name="Trindade M."/>
        </authorList>
    </citation>
    <scope>NUCLEOTIDE SEQUENCE [LARGE SCALE GENOMIC DNA]</scope>
    <source>
        <strain evidence="1 2">XOM25</strain>
    </source>
</reference>
<protein>
    <submittedName>
        <fullName evidence="1">Uncharacterized protein</fullName>
    </submittedName>
</protein>
<gene>
    <name evidence="1" type="ORF">SG34_006045</name>
</gene>
<reference evidence="1 2" key="2">
    <citation type="journal article" date="2022" name="Mar. Drugs">
        <title>Bioassay-Guided Fractionation Leads to the Detection of Cholic Acid Generated by the Rare Thalassomonas sp.</title>
        <authorList>
            <person name="Pheiffer F."/>
            <person name="Schneider Y.K."/>
            <person name="Hansen E.H."/>
            <person name="Andersen J.H."/>
            <person name="Isaksson J."/>
            <person name="Busche T."/>
            <person name="R C."/>
            <person name="Kalinowski J."/>
            <person name="Zyl L.V."/>
            <person name="Trindade M."/>
        </authorList>
    </citation>
    <scope>NUCLEOTIDE SEQUENCE [LARGE SCALE GENOMIC DNA]</scope>
    <source>
        <strain evidence="1 2">XOM25</strain>
    </source>
</reference>
<dbReference type="Proteomes" id="UP000032352">
    <property type="component" value="Chromosome"/>
</dbReference>
<dbReference type="KEGG" id="tvd:SG34_006045"/>
<evidence type="ECO:0000313" key="2">
    <source>
        <dbReference type="Proteomes" id="UP000032352"/>
    </source>
</evidence>
<evidence type="ECO:0000313" key="1">
    <source>
        <dbReference type="EMBL" id="WDE06479.1"/>
    </source>
</evidence>
<name>A0AAF0CB86_9GAMM</name>